<dbReference type="Pfam" id="PF00754">
    <property type="entry name" value="F5_F8_type_C"/>
    <property type="match status" value="1"/>
</dbReference>
<feature type="transmembrane region" description="Helical" evidence="10">
    <location>
        <begin position="1328"/>
        <end position="1349"/>
    </location>
</feature>
<evidence type="ECO:0000256" key="3">
    <source>
        <dbReference type="ARBA" id="ARBA00022536"/>
    </source>
</evidence>
<keyword evidence="7 10" id="KW-0472">Membrane</keyword>
<organism evidence="15 16">
    <name type="scientific">Fasciola hepatica</name>
    <name type="common">Liver fluke</name>
    <dbReference type="NCBI Taxonomy" id="6192"/>
    <lineage>
        <taxon>Eukaryota</taxon>
        <taxon>Metazoa</taxon>
        <taxon>Spiralia</taxon>
        <taxon>Lophotrochozoa</taxon>
        <taxon>Platyhelminthes</taxon>
        <taxon>Trematoda</taxon>
        <taxon>Digenea</taxon>
        <taxon>Plagiorchiida</taxon>
        <taxon>Echinostomata</taxon>
        <taxon>Echinostomatoidea</taxon>
        <taxon>Fasciolidae</taxon>
        <taxon>Fasciola</taxon>
    </lineage>
</organism>
<keyword evidence="6 10" id="KW-1133">Transmembrane helix</keyword>
<dbReference type="PROSITE" id="PS01286">
    <property type="entry name" value="FA58C_2"/>
    <property type="match status" value="1"/>
</dbReference>
<feature type="domain" description="F5/8 type C" evidence="12">
    <location>
        <begin position="28"/>
        <end position="206"/>
    </location>
</feature>
<dbReference type="CDD" id="cd00057">
    <property type="entry name" value="FA58C"/>
    <property type="match status" value="1"/>
</dbReference>
<dbReference type="Gene3D" id="2.60.120.1000">
    <property type="match status" value="1"/>
</dbReference>
<comment type="similarity">
    <text evidence="2">Belongs to the neurexin family.</text>
</comment>
<feature type="domain" description="Laminin G" evidence="13">
    <location>
        <begin position="212"/>
        <end position="394"/>
    </location>
</feature>
<keyword evidence="16" id="KW-1185">Reference proteome</keyword>
<dbReference type="Gene3D" id="2.60.120.200">
    <property type="match status" value="4"/>
</dbReference>
<dbReference type="PANTHER" id="PTHR15036">
    <property type="entry name" value="PIKACHURIN-LIKE PROTEIN"/>
    <property type="match status" value="1"/>
</dbReference>
<evidence type="ECO:0000256" key="5">
    <source>
        <dbReference type="ARBA" id="ARBA00022729"/>
    </source>
</evidence>
<feature type="domain" description="Laminin G" evidence="13">
    <location>
        <begin position="1101"/>
        <end position="1289"/>
    </location>
</feature>
<evidence type="ECO:0000259" key="13">
    <source>
        <dbReference type="PROSITE" id="PS50025"/>
    </source>
</evidence>
<dbReference type="PROSITE" id="PS50022">
    <property type="entry name" value="FA58C_3"/>
    <property type="match status" value="1"/>
</dbReference>
<dbReference type="Gene3D" id="2.60.120.260">
    <property type="entry name" value="Galactose-binding domain-like"/>
    <property type="match status" value="1"/>
</dbReference>
<dbReference type="PANTHER" id="PTHR15036:SF49">
    <property type="entry name" value="AXOTACTIN"/>
    <property type="match status" value="1"/>
</dbReference>
<evidence type="ECO:0000256" key="4">
    <source>
        <dbReference type="ARBA" id="ARBA00022692"/>
    </source>
</evidence>
<evidence type="ECO:0000313" key="15">
    <source>
        <dbReference type="EMBL" id="THD23753.1"/>
    </source>
</evidence>
<evidence type="ECO:0000256" key="2">
    <source>
        <dbReference type="ARBA" id="ARBA00010241"/>
    </source>
</evidence>
<evidence type="ECO:0000256" key="10">
    <source>
        <dbReference type="SAM" id="Phobius"/>
    </source>
</evidence>
<dbReference type="SUPFAM" id="SSF49899">
    <property type="entry name" value="Concanavalin A-like lectins/glucanases"/>
    <property type="match status" value="4"/>
</dbReference>
<evidence type="ECO:0000256" key="9">
    <source>
        <dbReference type="PROSITE-ProRule" id="PRU00076"/>
    </source>
</evidence>
<dbReference type="Proteomes" id="UP000230066">
    <property type="component" value="Unassembled WGS sequence"/>
</dbReference>
<proteinExistence type="inferred from homology"/>
<dbReference type="FunFam" id="2.60.120.260:FF:000016">
    <property type="entry name" value="Contactin-associated protein-like 4 isoform 1"/>
    <property type="match status" value="1"/>
</dbReference>
<dbReference type="PROSITE" id="PS01285">
    <property type="entry name" value="FA58C_1"/>
    <property type="match status" value="1"/>
</dbReference>
<protein>
    <submittedName>
        <fullName evidence="15">Neurexin-4</fullName>
    </submittedName>
</protein>
<gene>
    <name evidence="15" type="ORF">D915_005577</name>
</gene>
<dbReference type="InterPro" id="IPR050372">
    <property type="entry name" value="Neurexin-related_CASP"/>
</dbReference>
<evidence type="ECO:0000256" key="7">
    <source>
        <dbReference type="ARBA" id="ARBA00023136"/>
    </source>
</evidence>
<dbReference type="InterPro" id="IPR008979">
    <property type="entry name" value="Galactose-bd-like_sf"/>
</dbReference>
<feature type="domain" description="Laminin G" evidence="13">
    <location>
        <begin position="448"/>
        <end position="626"/>
    </location>
</feature>
<accession>A0A4E0R7N0</accession>
<keyword evidence="5 11" id="KW-0732">Signal</keyword>
<dbReference type="CDD" id="cd00054">
    <property type="entry name" value="EGF_CA"/>
    <property type="match status" value="1"/>
</dbReference>
<evidence type="ECO:0000313" key="16">
    <source>
        <dbReference type="Proteomes" id="UP000230066"/>
    </source>
</evidence>
<feature type="domain" description="Laminin G" evidence="13">
    <location>
        <begin position="889"/>
        <end position="1060"/>
    </location>
</feature>
<evidence type="ECO:0000256" key="6">
    <source>
        <dbReference type="ARBA" id="ARBA00022989"/>
    </source>
</evidence>
<comment type="caution">
    <text evidence="9">Lacks conserved residue(s) required for the propagation of feature annotation.</text>
</comment>
<comment type="subcellular location">
    <subcellularLocation>
        <location evidence="1">Membrane</location>
        <topology evidence="1">Single-pass type I membrane protein</topology>
    </subcellularLocation>
</comment>
<name>A0A4E0R7N0_FASHE</name>
<evidence type="ECO:0000259" key="12">
    <source>
        <dbReference type="PROSITE" id="PS50022"/>
    </source>
</evidence>
<feature type="chain" id="PRO_5020038595" evidence="11">
    <location>
        <begin position="23"/>
        <end position="1394"/>
    </location>
</feature>
<dbReference type="InterPro" id="IPR000421">
    <property type="entry name" value="FA58C"/>
</dbReference>
<dbReference type="EMBL" id="JXXN02001967">
    <property type="protein sequence ID" value="THD23753.1"/>
    <property type="molecule type" value="Genomic_DNA"/>
</dbReference>
<dbReference type="SUPFAM" id="SSF49785">
    <property type="entry name" value="Galactose-binding domain-like"/>
    <property type="match status" value="1"/>
</dbReference>
<sequence length="1394" mass="157810">MYSLSITWSFFILCLSLFSLKAQQCDYFPFIPLGMTDRFNGIKDEQITASSSFSDQTMPYYGRLHISDGRLFCLIAHCVSSHNLCWAQSSFTEGAGAWVALDQDDKQWIQVDLLKRKVVTSIATQGKQGARQWVQDYYIQYTDSDVPVYWSVVKDNMGQPLLFDGNVNDNGVKMNNFSYPIVARYIRLNPQRWHDLIALRMELFGCEYRPFIAYFDGTNWIDLRLDLPGRATQTAADEVRFRFRTKEVNGLLLYGDSSQHDYFCVELHRGRLRVNINLGTLPWSDEPTDNTVDAGSLLDDDQWHDVHIIRQEKNLNISVDRIQVWRNLSAVFLHTNMNRNLSAGGLPYYSNRRGVTVDKNFIGCIEEFVFNGVHIIRDAQRSLLSQWTDPQKTSQVLRWDEALGYPSRNPLLWWGPAITQSQLNITGFAIGGSGRLQTTCPPVTKDDTVIMFPQTQTYVVFLKIERDGGGNTLQFGFQFRTLNRGGVMFYHTVDKDINYVTFGMEENSGHLGLEIILPGVNVIKYTVQNRDSAALNGTFADGLWHDVQFKMTTDNVLLVIDKVNYETRQKTTRPLSFDRVSYIGGGRPLKYGFQGCMRTIRVNGIDVVWDELDPSARHQSIVNGSCLIQDRCSPNPCKHEAPCYQNGDTFFCDCTNTGYSGAVCHQSEYFTSCAEASLFYALQHSVINITIDMDGSGVLEPIKVTCDFTDPTTVITVLYHDAPGYILVDGYQAPGSYRRTLKYGRANRETLGELVRRADRCEQAISYECWNALLLKLPPGGGTTLENRAWGWWINRKGRPRFYWGGGVPGLQKCACGVEGTCTGDSLTCNCDSAGSTTPPLVDQGLLQFKDDLPVMEVRFGDTGGINDDKRARYRVGPLLCYGDKLFDNTVTFRKPDANLELPPLYSEFAFDMSFTFRTTITDAVIMQNNGRASQQFFEVRIRNGNAIRVAFNVGNGVQLTEVSTAHWLNDDRWHVVRFERNRKETRLIVDTLNPTVIVESIERSFRGFDFDQPLSVGTTQAFTDGFVGCLSNLLINGVVQDMRGLVEQGLFTYGLSAGCKPKCDSNPCLNRGECVEYYSHYLCECGLTPYRGFICGRQVGGTFNNGPMLKILLDRKEDRLGTVEEYIQVGFKTKSKKGILMEMRGAGDTNYIIVKVNNNGGITIEFDVGFKRFEVTTNYDIDLCNDQHHMVYAWRTNLGTKWHLKVDDYNEVVEDFTKYLSPTADVRLDEPWVIYMGRNDTLQPADGFDGCIYAAQWNNFFPLRMHFRSPKLPNVQSIPADSIREDLCGFIEILPVAEPLEIRPSPLIPPNVTLPTQNEDALRERRIIAGVITGLLMILSVIGLVFFCRHFTIDRGDYDTREAKGASHSKTADMAIKFGRTGQPEVQGKEWWL</sequence>
<evidence type="ECO:0000256" key="1">
    <source>
        <dbReference type="ARBA" id="ARBA00004479"/>
    </source>
</evidence>
<feature type="signal peptide" evidence="11">
    <location>
        <begin position="1"/>
        <end position="22"/>
    </location>
</feature>
<dbReference type="InterPro" id="IPR000742">
    <property type="entry name" value="EGF"/>
</dbReference>
<evidence type="ECO:0000256" key="8">
    <source>
        <dbReference type="ARBA" id="ARBA00023157"/>
    </source>
</evidence>
<comment type="caution">
    <text evidence="15">The sequence shown here is derived from an EMBL/GenBank/DDBJ whole genome shotgun (WGS) entry which is preliminary data.</text>
</comment>
<dbReference type="GO" id="GO:0016020">
    <property type="term" value="C:membrane"/>
    <property type="evidence" value="ECO:0007669"/>
    <property type="project" value="UniProtKB-SubCell"/>
</dbReference>
<dbReference type="Gene3D" id="2.10.25.10">
    <property type="entry name" value="Laminin"/>
    <property type="match status" value="1"/>
</dbReference>
<dbReference type="SMART" id="SM00282">
    <property type="entry name" value="LamG"/>
    <property type="match status" value="4"/>
</dbReference>
<dbReference type="PROSITE" id="PS50025">
    <property type="entry name" value="LAM_G_DOMAIN"/>
    <property type="match status" value="4"/>
</dbReference>
<dbReference type="Pfam" id="PF02210">
    <property type="entry name" value="Laminin_G_2"/>
    <property type="match status" value="4"/>
</dbReference>
<keyword evidence="8" id="KW-1015">Disulfide bond</keyword>
<evidence type="ECO:0000259" key="14">
    <source>
        <dbReference type="PROSITE" id="PS50026"/>
    </source>
</evidence>
<feature type="domain" description="EGF-like" evidence="14">
    <location>
        <begin position="1061"/>
        <end position="1097"/>
    </location>
</feature>
<keyword evidence="3 9" id="KW-0245">EGF-like domain</keyword>
<keyword evidence="4 10" id="KW-0812">Transmembrane</keyword>
<dbReference type="PROSITE" id="PS50026">
    <property type="entry name" value="EGF_3"/>
    <property type="match status" value="2"/>
</dbReference>
<dbReference type="CDD" id="cd00110">
    <property type="entry name" value="LamG"/>
    <property type="match status" value="4"/>
</dbReference>
<feature type="domain" description="EGF-like" evidence="14">
    <location>
        <begin position="628"/>
        <end position="665"/>
    </location>
</feature>
<dbReference type="SMART" id="SM00231">
    <property type="entry name" value="FA58C"/>
    <property type="match status" value="1"/>
</dbReference>
<dbReference type="InterPro" id="IPR013320">
    <property type="entry name" value="ConA-like_dom_sf"/>
</dbReference>
<dbReference type="InterPro" id="IPR001791">
    <property type="entry name" value="Laminin_G"/>
</dbReference>
<dbReference type="Pfam" id="PF00008">
    <property type="entry name" value="EGF"/>
    <property type="match status" value="1"/>
</dbReference>
<evidence type="ECO:0000256" key="11">
    <source>
        <dbReference type="SAM" id="SignalP"/>
    </source>
</evidence>
<reference evidence="15" key="1">
    <citation type="submission" date="2019-03" db="EMBL/GenBank/DDBJ databases">
        <title>Improved annotation for the trematode Fasciola hepatica.</title>
        <authorList>
            <person name="Choi Y.-J."/>
            <person name="Martin J."/>
            <person name="Mitreva M."/>
        </authorList>
    </citation>
    <scope>NUCLEOTIDE SEQUENCE [LARGE SCALE GENOMIC DNA]</scope>
</reference>